<comment type="catalytic activity">
    <reaction evidence="2 8">
        <text>Release of an N-terminal amino acid, preferentially leucine, but not glutamic or aspartic acids.</text>
        <dbReference type="EC" id="3.4.11.10"/>
    </reaction>
</comment>
<keyword evidence="11" id="KW-1185">Reference proteome</keyword>
<dbReference type="GO" id="GO:0006508">
    <property type="term" value="P:proteolysis"/>
    <property type="evidence" value="ECO:0007669"/>
    <property type="project" value="UniProtKB-KW"/>
</dbReference>
<dbReference type="Gene3D" id="3.40.220.10">
    <property type="entry name" value="Leucine Aminopeptidase, subunit E, domain 1"/>
    <property type="match status" value="1"/>
</dbReference>
<dbReference type="GO" id="GO:0030145">
    <property type="term" value="F:manganese ion binding"/>
    <property type="evidence" value="ECO:0007669"/>
    <property type="project" value="UniProtKB-UniRule"/>
</dbReference>
<comment type="cofactor">
    <cofactor evidence="8">
        <name>Mn(2+)</name>
        <dbReference type="ChEBI" id="CHEBI:29035"/>
    </cofactor>
    <text evidence="8">Binds 2 manganese ions per subunit.</text>
</comment>
<organism evidence="10 11">
    <name type="scientific">Psittacicella gerlachiana</name>
    <dbReference type="NCBI Taxonomy" id="2028574"/>
    <lineage>
        <taxon>Bacteria</taxon>
        <taxon>Pseudomonadati</taxon>
        <taxon>Pseudomonadota</taxon>
        <taxon>Gammaproteobacteria</taxon>
        <taxon>Pasteurellales</taxon>
        <taxon>Psittacicellaceae</taxon>
        <taxon>Psittacicella</taxon>
    </lineage>
</organism>
<feature type="domain" description="Cytosol aminopeptidase" evidence="9">
    <location>
        <begin position="368"/>
        <end position="375"/>
    </location>
</feature>
<evidence type="ECO:0000256" key="7">
    <source>
        <dbReference type="ARBA" id="ARBA00023211"/>
    </source>
</evidence>
<keyword evidence="4 8" id="KW-0031">Aminopeptidase</keyword>
<comment type="similarity">
    <text evidence="3 8">Belongs to the peptidase M17 family.</text>
</comment>
<dbReference type="GO" id="GO:0005737">
    <property type="term" value="C:cytoplasm"/>
    <property type="evidence" value="ECO:0007669"/>
    <property type="project" value="UniProtKB-SubCell"/>
</dbReference>
<evidence type="ECO:0000259" key="9">
    <source>
        <dbReference type="PROSITE" id="PS00631"/>
    </source>
</evidence>
<reference evidence="10 11" key="1">
    <citation type="submission" date="2017-08" db="EMBL/GenBank/DDBJ databases">
        <title>Reclassification of Bisgaard taxon 37 and 44.</title>
        <authorList>
            <person name="Christensen H."/>
        </authorList>
    </citation>
    <scope>NUCLEOTIDE SEQUENCE [LARGE SCALE GENOMIC DNA]</scope>
    <source>
        <strain evidence="10 11">EEAB3T1</strain>
    </source>
</reference>
<dbReference type="Gene3D" id="3.40.630.10">
    <property type="entry name" value="Zn peptidases"/>
    <property type="match status" value="1"/>
</dbReference>
<evidence type="ECO:0000256" key="5">
    <source>
        <dbReference type="ARBA" id="ARBA00022670"/>
    </source>
</evidence>
<dbReference type="InterPro" id="IPR008283">
    <property type="entry name" value="Peptidase_M17_N"/>
</dbReference>
<keyword evidence="6 8" id="KW-0378">Hydrolase</keyword>
<dbReference type="InterPro" id="IPR011356">
    <property type="entry name" value="Leucine_aapep/pepB"/>
</dbReference>
<evidence type="ECO:0000256" key="2">
    <source>
        <dbReference type="ARBA" id="ARBA00000967"/>
    </source>
</evidence>
<dbReference type="PRINTS" id="PR00481">
    <property type="entry name" value="LAMNOPPTDASE"/>
</dbReference>
<dbReference type="InterPro" id="IPR043472">
    <property type="entry name" value="Macro_dom-like"/>
</dbReference>
<dbReference type="PROSITE" id="PS00631">
    <property type="entry name" value="CYTOSOL_AP"/>
    <property type="match status" value="1"/>
</dbReference>
<evidence type="ECO:0000256" key="8">
    <source>
        <dbReference type="HAMAP-Rule" id="MF_00181"/>
    </source>
</evidence>
<dbReference type="PANTHER" id="PTHR11963">
    <property type="entry name" value="LEUCINE AMINOPEPTIDASE-RELATED"/>
    <property type="match status" value="1"/>
</dbReference>
<feature type="binding site" evidence="8">
    <location>
        <position position="372"/>
    </location>
    <ligand>
        <name>Mn(2+)</name>
        <dbReference type="ChEBI" id="CHEBI:29035"/>
        <label>1</label>
    </ligand>
</feature>
<feature type="active site" evidence="8">
    <location>
        <position position="300"/>
    </location>
</feature>
<sequence length="519" mass="56216">MLFNTVNTLAHGKEDTLVLFANNERKLVKTNELSEQTVNAVEQLLVLDNFKGSVGEVSHFYQVAGLSGFTRVIVVGLGKFDAENSLAPKSLKTLANALVKKLVEVKASALTLLLPENLLADSGLYPEYGSDSVYRTALLFVEAINFSRYKFKRFITLDKPEDGHADNCSCCTGVKSYHFLVDAEHVEAFEAGLLDARCISAGVKLARDLGNLPGNICTPRYLADQGEKLARDYENITTNVLDEHEMEALGMGCYLAVGKGSSNRPYLTVVKYNGAPDANQRPYVFVGKGMTFDTGGYSLKPAASMEEMKYDMCGAASVLGLVKAVAELNLPINLVGLVAGCENLISSTSYRPGDILKSMNGLTVEVNNTDAEGRLVLCDALTYAGSFNPLKVVDIATLTGACMVALGSRLTGVFSSDDNFAQELVTAGNYVDDRGWHLPLDDDFRADMRGNHADLTNAGSRFGGASTAAAFLSYFTKDYDWAHLDIAGTGWVSGKHHLATGRPVSLMARWLQDQIMKQK</sequence>
<dbReference type="RefSeq" id="WP_119533981.1">
    <property type="nucleotide sequence ID" value="NZ_NRJF01000006.1"/>
</dbReference>
<dbReference type="EC" id="3.4.11.1" evidence="8"/>
<dbReference type="Pfam" id="PF00883">
    <property type="entry name" value="Peptidase_M17"/>
    <property type="match status" value="1"/>
</dbReference>
<dbReference type="Pfam" id="PF02789">
    <property type="entry name" value="Peptidase_M17_N"/>
    <property type="match status" value="1"/>
</dbReference>
<keyword evidence="7 8" id="KW-0464">Manganese</keyword>
<dbReference type="CDD" id="cd00433">
    <property type="entry name" value="Peptidase_M17"/>
    <property type="match status" value="1"/>
</dbReference>
<evidence type="ECO:0000256" key="6">
    <source>
        <dbReference type="ARBA" id="ARBA00022801"/>
    </source>
</evidence>
<dbReference type="InterPro" id="IPR000819">
    <property type="entry name" value="Peptidase_M17_C"/>
</dbReference>
<dbReference type="Proteomes" id="UP000265964">
    <property type="component" value="Unassembled WGS sequence"/>
</dbReference>
<evidence type="ECO:0000313" key="11">
    <source>
        <dbReference type="Proteomes" id="UP000265964"/>
    </source>
</evidence>
<proteinExistence type="inferred from homology"/>
<dbReference type="HAMAP" id="MF_00181">
    <property type="entry name" value="Cytosol_peptidase_M17"/>
    <property type="match status" value="1"/>
</dbReference>
<name>A0A3A1YMA0_9GAMM</name>
<feature type="binding site" evidence="8">
    <location>
        <position position="372"/>
    </location>
    <ligand>
        <name>Mn(2+)</name>
        <dbReference type="ChEBI" id="CHEBI:29035"/>
        <label>2</label>
    </ligand>
</feature>
<keyword evidence="5 8" id="KW-0645">Protease</keyword>
<protein>
    <recommendedName>
        <fullName evidence="8">Probable cytosol aminopeptidase</fullName>
        <ecNumber evidence="8">3.4.11.1</ecNumber>
    </recommendedName>
    <alternativeName>
        <fullName evidence="8">Leucine aminopeptidase</fullName>
        <shortName evidence="8">LAP</shortName>
        <ecNumber evidence="8">3.4.11.10</ecNumber>
    </alternativeName>
    <alternativeName>
        <fullName evidence="8">Leucyl aminopeptidase</fullName>
    </alternativeName>
</protein>
<dbReference type="SUPFAM" id="SSF53187">
    <property type="entry name" value="Zn-dependent exopeptidases"/>
    <property type="match status" value="1"/>
</dbReference>
<dbReference type="NCBIfam" id="NF002074">
    <property type="entry name" value="PRK00913.1-4"/>
    <property type="match status" value="1"/>
</dbReference>
<feature type="binding site" evidence="8">
    <location>
        <position position="370"/>
    </location>
    <ligand>
        <name>Mn(2+)</name>
        <dbReference type="ChEBI" id="CHEBI:29035"/>
        <label>1</label>
    </ligand>
</feature>
<dbReference type="PANTHER" id="PTHR11963:SF23">
    <property type="entry name" value="CYTOSOL AMINOPEPTIDASE"/>
    <property type="match status" value="1"/>
</dbReference>
<comment type="catalytic activity">
    <reaction evidence="1 8">
        <text>Release of an N-terminal amino acid, Xaa-|-Yaa-, in which Xaa is preferably Leu, but may be other amino acids including Pro although not Arg or Lys, and Yaa may be Pro. Amino acid amides and methyl esters are also readily hydrolyzed, but rates on arylamides are exceedingly low.</text>
        <dbReference type="EC" id="3.4.11.1"/>
    </reaction>
</comment>
<feature type="binding site" evidence="8">
    <location>
        <position position="293"/>
    </location>
    <ligand>
        <name>Mn(2+)</name>
        <dbReference type="ChEBI" id="CHEBI:29035"/>
        <label>1</label>
    </ligand>
</feature>
<feature type="active site" evidence="8">
    <location>
        <position position="374"/>
    </location>
</feature>
<dbReference type="EC" id="3.4.11.10" evidence="8"/>
<gene>
    <name evidence="8" type="primary">pepA</name>
    <name evidence="10" type="ORF">CKF59_00250</name>
</gene>
<evidence type="ECO:0000256" key="1">
    <source>
        <dbReference type="ARBA" id="ARBA00000135"/>
    </source>
</evidence>
<accession>A0A3A1YMA0</accession>
<evidence type="ECO:0000256" key="4">
    <source>
        <dbReference type="ARBA" id="ARBA00022438"/>
    </source>
</evidence>
<feature type="binding site" evidence="8">
    <location>
        <position position="311"/>
    </location>
    <ligand>
        <name>Mn(2+)</name>
        <dbReference type="ChEBI" id="CHEBI:29035"/>
        <label>2</label>
    </ligand>
</feature>
<dbReference type="SUPFAM" id="SSF52949">
    <property type="entry name" value="Macro domain-like"/>
    <property type="match status" value="1"/>
</dbReference>
<keyword evidence="8" id="KW-0963">Cytoplasm</keyword>
<feature type="binding site" evidence="8">
    <location>
        <position position="293"/>
    </location>
    <ligand>
        <name>Mn(2+)</name>
        <dbReference type="ChEBI" id="CHEBI:29035"/>
        <label>2</label>
    </ligand>
</feature>
<dbReference type="GO" id="GO:0070006">
    <property type="term" value="F:metalloaminopeptidase activity"/>
    <property type="evidence" value="ECO:0007669"/>
    <property type="project" value="InterPro"/>
</dbReference>
<comment type="subcellular location">
    <subcellularLocation>
        <location evidence="8">Cytoplasm</location>
    </subcellularLocation>
</comment>
<comment type="function">
    <text evidence="8">Presumably involved in the processing and regular turnover of intracellular proteins. Catalyzes the removal of unsubstituted N-terminal amino acids from various peptides.</text>
</comment>
<dbReference type="EMBL" id="NRJF01000006">
    <property type="protein sequence ID" value="RIY38795.1"/>
    <property type="molecule type" value="Genomic_DNA"/>
</dbReference>
<comment type="caution">
    <text evidence="10">The sequence shown here is derived from an EMBL/GenBank/DDBJ whole genome shotgun (WGS) entry which is preliminary data.</text>
</comment>
<keyword evidence="8" id="KW-0479">Metal-binding</keyword>
<dbReference type="AlphaFoldDB" id="A0A3A1YMA0"/>
<evidence type="ECO:0000256" key="3">
    <source>
        <dbReference type="ARBA" id="ARBA00009528"/>
    </source>
</evidence>
<evidence type="ECO:0000313" key="10">
    <source>
        <dbReference type="EMBL" id="RIY38795.1"/>
    </source>
</evidence>
<feature type="binding site" evidence="8">
    <location>
        <position position="288"/>
    </location>
    <ligand>
        <name>Mn(2+)</name>
        <dbReference type="ChEBI" id="CHEBI:29035"/>
        <label>2</label>
    </ligand>
</feature>
<dbReference type="InterPro" id="IPR023042">
    <property type="entry name" value="Peptidase_M17_leu_NH2_pept"/>
</dbReference>
<dbReference type="OrthoDB" id="9809354at2"/>